<reference evidence="5 6" key="1">
    <citation type="submission" date="2019-09" db="EMBL/GenBank/DDBJ databases">
        <title>Segnochrobactrum spirostomi gen. nov., sp. nov., isolated from the ciliate Spirostomum cf. yagiui and description of a novel family, Segnochrobactraceae fam. nov. within the order Rhizobiales of the class Alphaproteobacteria.</title>
        <authorList>
            <person name="Akter S."/>
            <person name="Shazib S.U.A."/>
            <person name="Shin M.K."/>
        </authorList>
    </citation>
    <scope>NUCLEOTIDE SEQUENCE [LARGE SCALE GENOMIC DNA]</scope>
    <source>
        <strain evidence="5 6">Sp-1</strain>
    </source>
</reference>
<evidence type="ECO:0000256" key="2">
    <source>
        <dbReference type="ARBA" id="ARBA00023002"/>
    </source>
</evidence>
<feature type="region of interest" description="Disordered" evidence="3">
    <location>
        <begin position="187"/>
        <end position="212"/>
    </location>
</feature>
<dbReference type="Pfam" id="PF10604">
    <property type="entry name" value="Polyketide_cyc2"/>
    <property type="match status" value="1"/>
</dbReference>
<dbReference type="InterPro" id="IPR013154">
    <property type="entry name" value="ADH-like_N"/>
</dbReference>
<keyword evidence="2" id="KW-0560">Oxidoreductase</keyword>
<dbReference type="Gene3D" id="3.90.180.10">
    <property type="entry name" value="Medium-chain alcohol dehydrogenases, catalytic domain"/>
    <property type="match status" value="1"/>
</dbReference>
<keyword evidence="6" id="KW-1185">Reference proteome</keyword>
<dbReference type="SMART" id="SM00829">
    <property type="entry name" value="PKS_ER"/>
    <property type="match status" value="1"/>
</dbReference>
<sequence>MERRVRMRTRTRGRPHRGHRPGRLSRRAPGAEGEVRLTMRVRVSRSAVIPASAEEVWRLVRDFNGHADWHPAVAESRLEDGASGDAVGAVRAFRLVDGAFLREQLLAHSDAGRRFTYCILEAPVPLVGYVATMEVKPVTEDDSAVVFWTSEFDPPAARAAALERMVAEDVYAAGLAALRRHFSRTGSRNAAAASSATRQPPSPPPPVPPIRLAAPEAVPSAEPGALRTEAIVIDRHGGPEVMGLSQVVVPPPGPGEIRLRQSAIGVNMVDVFTRDGRFALLTPPGIPGMEAAGTVLDIGPGVRDFAAGDRVVYAGPRPGSYTGVRTLPAEAVVRLPRDIPEDIAAATFLKGLMADILVHQVFPIRPGHVAVVHSAAGGVGMLLCQWIAALGGRVVGTVSTPDKARAAAAAGCEHPILYDDDLEAEVVAVTGGRGADVVYDPIGAETFERSLAALAPGGHLVVFGRTGGAIGTRNLDALARRGVTLSQPDIGHFIRSPDRLRAMAERLFEALRSGDLAPIAPTRRPLAEAAAAHEDLEARRTIGSTILIP</sequence>
<evidence type="ECO:0000313" key="5">
    <source>
        <dbReference type="EMBL" id="MQT14575.1"/>
    </source>
</evidence>
<dbReference type="SUPFAM" id="SSF50129">
    <property type="entry name" value="GroES-like"/>
    <property type="match status" value="1"/>
</dbReference>
<feature type="domain" description="Enoyl reductase (ER)" evidence="4">
    <location>
        <begin position="237"/>
        <end position="547"/>
    </location>
</feature>
<dbReference type="PANTHER" id="PTHR48106">
    <property type="entry name" value="QUINONE OXIDOREDUCTASE PIG3-RELATED"/>
    <property type="match status" value="1"/>
</dbReference>
<dbReference type="GO" id="GO:0070402">
    <property type="term" value="F:NADPH binding"/>
    <property type="evidence" value="ECO:0007669"/>
    <property type="project" value="TreeGrafter"/>
</dbReference>
<organism evidence="5 6">
    <name type="scientific">Segnochrobactrum spirostomi</name>
    <dbReference type="NCBI Taxonomy" id="2608987"/>
    <lineage>
        <taxon>Bacteria</taxon>
        <taxon>Pseudomonadati</taxon>
        <taxon>Pseudomonadota</taxon>
        <taxon>Alphaproteobacteria</taxon>
        <taxon>Hyphomicrobiales</taxon>
        <taxon>Segnochrobactraceae</taxon>
        <taxon>Segnochrobactrum</taxon>
    </lineage>
</organism>
<accession>A0A6A7Y7A0</accession>
<dbReference type="InterPro" id="IPR011032">
    <property type="entry name" value="GroES-like_sf"/>
</dbReference>
<protein>
    <submittedName>
        <fullName evidence="5">Zinc-binding dehydrogenase</fullName>
    </submittedName>
</protein>
<name>A0A6A7Y7A0_9HYPH</name>
<dbReference type="AlphaFoldDB" id="A0A6A7Y7A0"/>
<dbReference type="InterPro" id="IPR020843">
    <property type="entry name" value="ER"/>
</dbReference>
<dbReference type="SUPFAM" id="SSF51735">
    <property type="entry name" value="NAD(P)-binding Rossmann-fold domains"/>
    <property type="match status" value="1"/>
</dbReference>
<dbReference type="InterPro" id="IPR013149">
    <property type="entry name" value="ADH-like_C"/>
</dbReference>
<evidence type="ECO:0000256" key="1">
    <source>
        <dbReference type="ARBA" id="ARBA00022857"/>
    </source>
</evidence>
<evidence type="ECO:0000259" key="4">
    <source>
        <dbReference type="SMART" id="SM00829"/>
    </source>
</evidence>
<dbReference type="InterPro" id="IPR023393">
    <property type="entry name" value="START-like_dom_sf"/>
</dbReference>
<feature type="compositionally biased region" description="Pro residues" evidence="3">
    <location>
        <begin position="200"/>
        <end position="209"/>
    </location>
</feature>
<dbReference type="Proteomes" id="UP000332515">
    <property type="component" value="Unassembled WGS sequence"/>
</dbReference>
<dbReference type="Gene3D" id="3.30.530.20">
    <property type="match status" value="1"/>
</dbReference>
<dbReference type="GO" id="GO:0005829">
    <property type="term" value="C:cytosol"/>
    <property type="evidence" value="ECO:0007669"/>
    <property type="project" value="TreeGrafter"/>
</dbReference>
<feature type="compositionally biased region" description="Basic residues" evidence="3">
    <location>
        <begin position="1"/>
        <end position="26"/>
    </location>
</feature>
<dbReference type="SUPFAM" id="SSF55961">
    <property type="entry name" value="Bet v1-like"/>
    <property type="match status" value="1"/>
</dbReference>
<dbReference type="InterPro" id="IPR047618">
    <property type="entry name" value="QOR-like"/>
</dbReference>
<dbReference type="PANTHER" id="PTHR48106:SF13">
    <property type="entry name" value="QUINONE OXIDOREDUCTASE-RELATED"/>
    <property type="match status" value="1"/>
</dbReference>
<proteinExistence type="predicted"/>
<dbReference type="Pfam" id="PF00107">
    <property type="entry name" value="ADH_zinc_N"/>
    <property type="match status" value="1"/>
</dbReference>
<dbReference type="GO" id="GO:0003960">
    <property type="term" value="F:quinone reductase (NADPH) activity"/>
    <property type="evidence" value="ECO:0007669"/>
    <property type="project" value="InterPro"/>
</dbReference>
<feature type="compositionally biased region" description="Low complexity" evidence="3">
    <location>
        <begin position="187"/>
        <end position="199"/>
    </location>
</feature>
<keyword evidence="1" id="KW-0521">NADP</keyword>
<dbReference type="Gene3D" id="3.40.50.720">
    <property type="entry name" value="NAD(P)-binding Rossmann-like Domain"/>
    <property type="match status" value="1"/>
</dbReference>
<dbReference type="EMBL" id="VWNA01000001">
    <property type="protein sequence ID" value="MQT14575.1"/>
    <property type="molecule type" value="Genomic_DNA"/>
</dbReference>
<feature type="region of interest" description="Disordered" evidence="3">
    <location>
        <begin position="1"/>
        <end position="31"/>
    </location>
</feature>
<dbReference type="GO" id="GO:0035925">
    <property type="term" value="F:mRNA 3'-UTR AU-rich region binding"/>
    <property type="evidence" value="ECO:0007669"/>
    <property type="project" value="TreeGrafter"/>
</dbReference>
<dbReference type="CDD" id="cd05286">
    <property type="entry name" value="QOR2"/>
    <property type="match status" value="1"/>
</dbReference>
<comment type="caution">
    <text evidence="5">The sequence shown here is derived from an EMBL/GenBank/DDBJ whole genome shotgun (WGS) entry which is preliminary data.</text>
</comment>
<dbReference type="Pfam" id="PF08240">
    <property type="entry name" value="ADH_N"/>
    <property type="match status" value="1"/>
</dbReference>
<dbReference type="CDD" id="cd07821">
    <property type="entry name" value="PYR_PYL_RCAR_like"/>
    <property type="match status" value="1"/>
</dbReference>
<evidence type="ECO:0000256" key="3">
    <source>
        <dbReference type="SAM" id="MobiDB-lite"/>
    </source>
</evidence>
<gene>
    <name evidence="5" type="ORF">F0357_18335</name>
</gene>
<evidence type="ECO:0000313" key="6">
    <source>
        <dbReference type="Proteomes" id="UP000332515"/>
    </source>
</evidence>
<dbReference type="InterPro" id="IPR019587">
    <property type="entry name" value="Polyketide_cyclase/dehydratase"/>
</dbReference>
<dbReference type="InterPro" id="IPR036291">
    <property type="entry name" value="NAD(P)-bd_dom_sf"/>
</dbReference>